<keyword evidence="1" id="KW-0614">Plasmid</keyword>
<organism evidence="1 2">
    <name type="scientific">Borrelia miyamotoi</name>
    <dbReference type="NCBI Taxonomy" id="47466"/>
    <lineage>
        <taxon>Bacteria</taxon>
        <taxon>Pseudomonadati</taxon>
        <taxon>Spirochaetota</taxon>
        <taxon>Spirochaetia</taxon>
        <taxon>Spirochaetales</taxon>
        <taxon>Borreliaceae</taxon>
        <taxon>Borrelia</taxon>
    </lineage>
</organism>
<geneLocation type="plasmid" evidence="1 2">
    <name>p410-lp41</name>
</geneLocation>
<dbReference type="AlphaFoldDB" id="A0AAQ2WY61"/>
<evidence type="ECO:0000313" key="2">
    <source>
        <dbReference type="Proteomes" id="UP001164544"/>
    </source>
</evidence>
<gene>
    <name evidence="1" type="ORF">O5398_05430</name>
</gene>
<accession>A0AAQ2WY61</accession>
<dbReference type="Pfam" id="PF02414">
    <property type="entry name" value="Borrelia_orfA"/>
    <property type="match status" value="1"/>
</dbReference>
<reference evidence="1" key="1">
    <citation type="submission" date="2022-12" db="EMBL/GenBank/DDBJ databases">
        <title>B. miyamotoi WGS.</title>
        <authorList>
            <person name="Kuleshov K.V."/>
            <person name="Hoornstra D."/>
            <person name="Hovius J.W."/>
            <person name="Platonov A.E."/>
            <person name="Telford S.R. III."/>
        </authorList>
    </citation>
    <scope>NUCLEOTIDE SEQUENCE</scope>
    <source>
        <strain evidence="1">410</strain>
        <plasmid evidence="1">p410-lp41</plasmid>
    </source>
</reference>
<dbReference type="EMBL" id="CP114640">
    <property type="protein sequence ID" value="WAZ91576.1"/>
    <property type="molecule type" value="Genomic_DNA"/>
</dbReference>
<name>A0AAQ2WY61_9SPIR</name>
<proteinExistence type="predicted"/>
<dbReference type="RefSeq" id="WP_070401571.1">
    <property type="nucleotide sequence ID" value="NZ_CP017138.1"/>
</dbReference>
<sequence length="313" mass="38015">MRQEKIRKMPFNKVVDRRLKVFWVIQKLQHNYFKNKKRYSLRNVVVMVNSILEKKGFKKVTKRTIQSDIKNFEEMGLLKIDFNPLGKNNGSFTYYIINKTLEKIANKAISKAYFIKRKKNIDQTINNTITKDKLKEQNQQFKISHQIFSHLLREIKSKCYQYENSNQKEFKKRERHLEKIILRKFRRVKKEDLNEIQDIVKTQLSYKNTLWNFKDFMEELREYDEQDAINFFKIILRKKRNKIWFMSKRSKKTDFNMIIGEFKDKNKTKLQILSKGQTKMWKPKMNYIDNPNGIVRANELISSIMNIQLRTSN</sequence>
<dbReference type="InterPro" id="IPR003459">
    <property type="entry name" value="Borrelia_plasmid_OrfA"/>
</dbReference>
<evidence type="ECO:0000313" key="1">
    <source>
        <dbReference type="EMBL" id="WAZ91576.1"/>
    </source>
</evidence>
<protein>
    <submittedName>
        <fullName evidence="1">Plasmid maintenance protein</fullName>
    </submittedName>
</protein>
<dbReference type="Proteomes" id="UP001164544">
    <property type="component" value="Plasmid p410-lp41"/>
</dbReference>